<dbReference type="InterPro" id="IPR001789">
    <property type="entry name" value="Sig_transdc_resp-reg_receiver"/>
</dbReference>
<evidence type="ECO:0000256" key="1">
    <source>
        <dbReference type="PROSITE-ProRule" id="PRU00169"/>
    </source>
</evidence>
<dbReference type="InterPro" id="IPR011006">
    <property type="entry name" value="CheY-like_superfamily"/>
</dbReference>
<keyword evidence="4" id="KW-1185">Reference proteome</keyword>
<gene>
    <name evidence="3" type="ORF">ACFL27_23515</name>
</gene>
<keyword evidence="1" id="KW-0597">Phosphoprotein</keyword>
<dbReference type="InterPro" id="IPR052048">
    <property type="entry name" value="ST_Response_Regulator"/>
</dbReference>
<feature type="modified residue" description="4-aspartylphosphate" evidence="1">
    <location>
        <position position="56"/>
    </location>
</feature>
<name>A0ABV6Z412_UNCC1</name>
<feature type="domain" description="Response regulatory" evidence="2">
    <location>
        <begin position="6"/>
        <end position="116"/>
    </location>
</feature>
<dbReference type="CDD" id="cd17534">
    <property type="entry name" value="REC_DC-like"/>
    <property type="match status" value="1"/>
</dbReference>
<dbReference type="SUPFAM" id="SSF52172">
    <property type="entry name" value="CheY-like"/>
    <property type="match status" value="1"/>
</dbReference>
<comment type="caution">
    <text evidence="3">The sequence shown here is derived from an EMBL/GenBank/DDBJ whole genome shotgun (WGS) entry which is preliminary data.</text>
</comment>
<proteinExistence type="predicted"/>
<dbReference type="Proteomes" id="UP001594351">
    <property type="component" value="Unassembled WGS sequence"/>
</dbReference>
<organism evidence="3 4">
    <name type="scientific">candidate division CSSED10-310 bacterium</name>
    <dbReference type="NCBI Taxonomy" id="2855610"/>
    <lineage>
        <taxon>Bacteria</taxon>
        <taxon>Bacteria division CSSED10-310</taxon>
    </lineage>
</organism>
<accession>A0ABV6Z412</accession>
<dbReference type="EMBL" id="JBHPBY010000438">
    <property type="protein sequence ID" value="MFC1853177.1"/>
    <property type="molecule type" value="Genomic_DNA"/>
</dbReference>
<dbReference type="PANTHER" id="PTHR43228:SF6">
    <property type="entry name" value="RESPONSE REGULATOR RECEIVER"/>
    <property type="match status" value="1"/>
</dbReference>
<dbReference type="PROSITE" id="PS50110">
    <property type="entry name" value="RESPONSE_REGULATORY"/>
    <property type="match status" value="1"/>
</dbReference>
<evidence type="ECO:0000259" key="2">
    <source>
        <dbReference type="PROSITE" id="PS50110"/>
    </source>
</evidence>
<evidence type="ECO:0000313" key="4">
    <source>
        <dbReference type="Proteomes" id="UP001594351"/>
    </source>
</evidence>
<dbReference type="Gene3D" id="3.40.50.2300">
    <property type="match status" value="1"/>
</dbReference>
<dbReference type="PANTHER" id="PTHR43228">
    <property type="entry name" value="TWO-COMPONENT RESPONSE REGULATOR"/>
    <property type="match status" value="1"/>
</dbReference>
<sequence>MKEIPKILIVDDDMIVAINIKSTLESWGYSITFIARSGKEALQKVTEFSPDLVLMDINLRGNLTGIETAEELRSLYYLPVIYLTACEDEDTMSSADGYLLKPLNKSELKKSIKAALQKYSPGSQSRSSISFRSEYLDSPLPFY</sequence>
<dbReference type="SMART" id="SM00448">
    <property type="entry name" value="REC"/>
    <property type="match status" value="1"/>
</dbReference>
<evidence type="ECO:0000313" key="3">
    <source>
        <dbReference type="EMBL" id="MFC1853177.1"/>
    </source>
</evidence>
<reference evidence="3 4" key="1">
    <citation type="submission" date="2024-09" db="EMBL/GenBank/DDBJ databases">
        <title>Laminarin stimulates single cell rates of sulfate reduction while oxygen inhibits transcriptomic activity in coastal marine sediment.</title>
        <authorList>
            <person name="Lindsay M."/>
            <person name="Orcutt B."/>
            <person name="Emerson D."/>
            <person name="Stepanauskas R."/>
            <person name="D'Angelo T."/>
        </authorList>
    </citation>
    <scope>NUCLEOTIDE SEQUENCE [LARGE SCALE GENOMIC DNA]</scope>
    <source>
        <strain evidence="3">SAG AM-311-K15</strain>
    </source>
</reference>
<dbReference type="Pfam" id="PF00072">
    <property type="entry name" value="Response_reg"/>
    <property type="match status" value="1"/>
</dbReference>
<protein>
    <submittedName>
        <fullName evidence="3">Response regulator</fullName>
    </submittedName>
</protein>